<name>A0A5B7H1Y6_PORTR</name>
<dbReference type="Proteomes" id="UP000324222">
    <property type="component" value="Unassembled WGS sequence"/>
</dbReference>
<reference evidence="1 2" key="1">
    <citation type="submission" date="2019-05" db="EMBL/GenBank/DDBJ databases">
        <title>Another draft genome of Portunus trituberculatus and its Hox gene families provides insights of decapod evolution.</title>
        <authorList>
            <person name="Jeong J.-H."/>
            <person name="Song I."/>
            <person name="Kim S."/>
            <person name="Choi T."/>
            <person name="Kim D."/>
            <person name="Ryu S."/>
            <person name="Kim W."/>
        </authorList>
    </citation>
    <scope>NUCLEOTIDE SEQUENCE [LARGE SCALE GENOMIC DNA]</scope>
    <source>
        <tissue evidence="1">Muscle</tissue>
    </source>
</reference>
<protein>
    <submittedName>
        <fullName evidence="1">Uncharacterized protein</fullName>
    </submittedName>
</protein>
<evidence type="ECO:0000313" key="2">
    <source>
        <dbReference type="Proteomes" id="UP000324222"/>
    </source>
</evidence>
<dbReference type="AlphaFoldDB" id="A0A5B7H1Y6"/>
<keyword evidence="2" id="KW-1185">Reference proteome</keyword>
<proteinExistence type="predicted"/>
<sequence>MIALPATTRSAINPRSPLPFTFTCSTAPLSPRSPEKVDAVSSACFGLIINGVHKRRFSKMHTSKPPWMPRHLIT</sequence>
<comment type="caution">
    <text evidence="1">The sequence shown here is derived from an EMBL/GenBank/DDBJ whole genome shotgun (WGS) entry which is preliminary data.</text>
</comment>
<accession>A0A5B7H1Y6</accession>
<organism evidence="1 2">
    <name type="scientific">Portunus trituberculatus</name>
    <name type="common">Swimming crab</name>
    <name type="synonym">Neptunus trituberculatus</name>
    <dbReference type="NCBI Taxonomy" id="210409"/>
    <lineage>
        <taxon>Eukaryota</taxon>
        <taxon>Metazoa</taxon>
        <taxon>Ecdysozoa</taxon>
        <taxon>Arthropoda</taxon>
        <taxon>Crustacea</taxon>
        <taxon>Multicrustacea</taxon>
        <taxon>Malacostraca</taxon>
        <taxon>Eumalacostraca</taxon>
        <taxon>Eucarida</taxon>
        <taxon>Decapoda</taxon>
        <taxon>Pleocyemata</taxon>
        <taxon>Brachyura</taxon>
        <taxon>Eubrachyura</taxon>
        <taxon>Portunoidea</taxon>
        <taxon>Portunidae</taxon>
        <taxon>Portuninae</taxon>
        <taxon>Portunus</taxon>
    </lineage>
</organism>
<gene>
    <name evidence="1" type="ORF">E2C01_058183</name>
</gene>
<dbReference type="EMBL" id="VSRR010021608">
    <property type="protein sequence ID" value="MPC64073.1"/>
    <property type="molecule type" value="Genomic_DNA"/>
</dbReference>
<evidence type="ECO:0000313" key="1">
    <source>
        <dbReference type="EMBL" id="MPC64073.1"/>
    </source>
</evidence>